<comment type="subcellular location">
    <subcellularLocation>
        <location evidence="1 9">Cell membrane</location>
        <topology evidence="1 9">Multi-pass membrane protein</topology>
    </subcellularLocation>
</comment>
<keyword evidence="5 9" id="KW-0653">Protein transport</keyword>
<evidence type="ECO:0000256" key="2">
    <source>
        <dbReference type="ARBA" id="ARBA00022448"/>
    </source>
</evidence>
<evidence type="ECO:0000256" key="6">
    <source>
        <dbReference type="ARBA" id="ARBA00022989"/>
    </source>
</evidence>
<comment type="similarity">
    <text evidence="9">Belongs to the SecD/SecF family. SecF subfamily.</text>
</comment>
<dbReference type="PANTHER" id="PTHR30081:SF8">
    <property type="entry name" value="PROTEIN TRANSLOCASE SUBUNIT SECF"/>
    <property type="match status" value="1"/>
</dbReference>
<evidence type="ECO:0000256" key="9">
    <source>
        <dbReference type="HAMAP-Rule" id="MF_01464"/>
    </source>
</evidence>
<sequence>MEWIKPGINIDIIGKRFIAYVFSAILIAVSLVSLVMHGGPKMGVDFAGGAEMIFKFEQLPTAQEVRSALGAIGLEKATVQETHVEGQTEFLIRTDVEEGKGSDIAEQIEAVLEQALGTGVELGKVDMVGPQVGKDLKEQALMAMFYALLFITVYISGRFELKWIPPLVMALAIIGVAYFMDKFDLGIPAQIAVALVIAVAGFWALKLQYAMGAIVALIHDVIITVGVFSLVGKEFNLPIIAALLTIVGYSLNDTIIVFDRIRENKTRHTRRALDFIINRSINETFSRTLLTSLTTLVVVICLYVFGGSIIADFAFALLIGVLIGTYSSIFVASPILLAWQKASGEAAQ</sequence>
<evidence type="ECO:0000256" key="8">
    <source>
        <dbReference type="ARBA" id="ARBA00023136"/>
    </source>
</evidence>
<keyword evidence="4 9" id="KW-0812">Transmembrane</keyword>
<feature type="transmembrane region" description="Helical" evidence="9">
    <location>
        <begin position="17"/>
        <end position="36"/>
    </location>
</feature>
<dbReference type="EMBL" id="FQZU01000018">
    <property type="protein sequence ID" value="SHK10277.1"/>
    <property type="molecule type" value="Genomic_DNA"/>
</dbReference>
<feature type="transmembrane region" description="Helical" evidence="9">
    <location>
        <begin position="237"/>
        <end position="258"/>
    </location>
</feature>
<dbReference type="InterPro" id="IPR005665">
    <property type="entry name" value="SecF_bac"/>
</dbReference>
<dbReference type="PRINTS" id="PR01755">
    <property type="entry name" value="SECFTRNLCASE"/>
</dbReference>
<feature type="transmembrane region" description="Helical" evidence="9">
    <location>
        <begin position="163"/>
        <end position="180"/>
    </location>
</feature>
<comment type="function">
    <text evidence="9">Part of the Sec protein translocase complex. Interacts with the SecYEG preprotein conducting channel. SecDF uses the proton motive force (PMF) to complete protein translocation after the ATP-dependent function of SecA.</text>
</comment>
<evidence type="ECO:0000256" key="7">
    <source>
        <dbReference type="ARBA" id="ARBA00023010"/>
    </source>
</evidence>
<evidence type="ECO:0000313" key="12">
    <source>
        <dbReference type="Proteomes" id="UP000183994"/>
    </source>
</evidence>
<reference evidence="12" key="1">
    <citation type="submission" date="2016-11" db="EMBL/GenBank/DDBJ databases">
        <authorList>
            <person name="Varghese N."/>
            <person name="Submissions S."/>
        </authorList>
    </citation>
    <scope>NUCLEOTIDE SEQUENCE [LARGE SCALE GENOMIC DNA]</scope>
    <source>
        <strain evidence="12">DSM 16219</strain>
    </source>
</reference>
<dbReference type="STRING" id="1121393.SAMN02745216_02873"/>
<evidence type="ECO:0000256" key="4">
    <source>
        <dbReference type="ARBA" id="ARBA00022692"/>
    </source>
</evidence>
<dbReference type="GO" id="GO:0015450">
    <property type="term" value="F:protein-transporting ATPase activity"/>
    <property type="evidence" value="ECO:0007669"/>
    <property type="project" value="InterPro"/>
</dbReference>
<dbReference type="InterPro" id="IPR022645">
    <property type="entry name" value="SecD/SecF_bac"/>
</dbReference>
<dbReference type="InterPro" id="IPR048634">
    <property type="entry name" value="SecD_SecF_C"/>
</dbReference>
<keyword evidence="3 9" id="KW-1003">Cell membrane</keyword>
<dbReference type="Gene3D" id="1.20.1640.10">
    <property type="entry name" value="Multidrug efflux transporter AcrB transmembrane domain"/>
    <property type="match status" value="1"/>
</dbReference>
<dbReference type="OrthoDB" id="9774769at2"/>
<evidence type="ECO:0000259" key="10">
    <source>
        <dbReference type="Pfam" id="PF02355"/>
    </source>
</evidence>
<keyword evidence="6 9" id="KW-1133">Transmembrane helix</keyword>
<evidence type="ECO:0000256" key="5">
    <source>
        <dbReference type="ARBA" id="ARBA00022927"/>
    </source>
</evidence>
<evidence type="ECO:0000256" key="3">
    <source>
        <dbReference type="ARBA" id="ARBA00022475"/>
    </source>
</evidence>
<name>A0A1M6PQS5_9BACT</name>
<keyword evidence="8 9" id="KW-0472">Membrane</keyword>
<dbReference type="GO" id="GO:0043952">
    <property type="term" value="P:protein transport by the Sec complex"/>
    <property type="evidence" value="ECO:0007669"/>
    <property type="project" value="UniProtKB-UniRule"/>
</dbReference>
<organism evidence="11 12">
    <name type="scientific">Desulfatibacillum alkenivorans DSM 16219</name>
    <dbReference type="NCBI Taxonomy" id="1121393"/>
    <lineage>
        <taxon>Bacteria</taxon>
        <taxon>Pseudomonadati</taxon>
        <taxon>Thermodesulfobacteriota</taxon>
        <taxon>Desulfobacteria</taxon>
        <taxon>Desulfobacterales</taxon>
        <taxon>Desulfatibacillaceae</taxon>
        <taxon>Desulfatibacillum</taxon>
    </lineage>
</organism>
<comment type="subunit">
    <text evidence="9">Forms a complex with SecD. Part of the essential Sec protein translocation apparatus which comprises SecA, SecYEG and auxiliary proteins SecDF. Other proteins may also be involved.</text>
</comment>
<feature type="transmembrane region" description="Helical" evidence="9">
    <location>
        <begin position="212"/>
        <end position="231"/>
    </location>
</feature>
<dbReference type="GO" id="GO:0005886">
    <property type="term" value="C:plasma membrane"/>
    <property type="evidence" value="ECO:0007669"/>
    <property type="project" value="UniProtKB-SubCell"/>
</dbReference>
<dbReference type="InterPro" id="IPR022813">
    <property type="entry name" value="SecD/SecF_arch_bac"/>
</dbReference>
<dbReference type="RefSeq" id="WP_073476863.1">
    <property type="nucleotide sequence ID" value="NZ_FQZU01000018.1"/>
</dbReference>
<dbReference type="NCBIfam" id="TIGR00966">
    <property type="entry name" value="transloc_SecF"/>
    <property type="match status" value="1"/>
</dbReference>
<feature type="transmembrane region" description="Helical" evidence="9">
    <location>
        <begin position="139"/>
        <end position="156"/>
    </location>
</feature>
<proteinExistence type="inferred from homology"/>
<dbReference type="PANTHER" id="PTHR30081">
    <property type="entry name" value="PROTEIN-EXPORT MEMBRANE PROTEIN SEC"/>
    <property type="match status" value="1"/>
</dbReference>
<feature type="transmembrane region" description="Helical" evidence="9">
    <location>
        <begin position="317"/>
        <end position="339"/>
    </location>
</feature>
<accession>A0A1M6PQS5</accession>
<dbReference type="AlphaFoldDB" id="A0A1M6PQS5"/>
<dbReference type="GO" id="GO:0065002">
    <property type="term" value="P:intracellular protein transmembrane transport"/>
    <property type="evidence" value="ECO:0007669"/>
    <property type="project" value="UniProtKB-UniRule"/>
</dbReference>
<feature type="transmembrane region" description="Helical" evidence="9">
    <location>
        <begin position="186"/>
        <end position="205"/>
    </location>
</feature>
<evidence type="ECO:0000313" key="11">
    <source>
        <dbReference type="EMBL" id="SHK10277.1"/>
    </source>
</evidence>
<dbReference type="GO" id="GO:0006605">
    <property type="term" value="P:protein targeting"/>
    <property type="evidence" value="ECO:0007669"/>
    <property type="project" value="UniProtKB-UniRule"/>
</dbReference>
<comment type="caution">
    <text evidence="9">Lacks conserved residue(s) required for the propagation of feature annotation.</text>
</comment>
<evidence type="ECO:0000256" key="1">
    <source>
        <dbReference type="ARBA" id="ARBA00004651"/>
    </source>
</evidence>
<feature type="domain" description="Protein export membrane protein SecD/SecF C-terminal" evidence="10">
    <location>
        <begin position="192"/>
        <end position="341"/>
    </location>
</feature>
<dbReference type="Pfam" id="PF02355">
    <property type="entry name" value="SecD_SecF_C"/>
    <property type="match status" value="1"/>
</dbReference>
<keyword evidence="12" id="KW-1185">Reference proteome</keyword>
<keyword evidence="2 9" id="KW-0813">Transport</keyword>
<dbReference type="Proteomes" id="UP000183994">
    <property type="component" value="Unassembled WGS sequence"/>
</dbReference>
<protein>
    <recommendedName>
        <fullName evidence="9">Protein-export membrane protein SecF</fullName>
    </recommendedName>
</protein>
<feature type="transmembrane region" description="Helical" evidence="9">
    <location>
        <begin position="289"/>
        <end position="311"/>
    </location>
</feature>
<keyword evidence="7 9" id="KW-0811">Translocation</keyword>
<dbReference type="SUPFAM" id="SSF82866">
    <property type="entry name" value="Multidrug efflux transporter AcrB transmembrane domain"/>
    <property type="match status" value="2"/>
</dbReference>
<gene>
    <name evidence="9" type="primary">secF</name>
    <name evidence="11" type="ORF">SAMN02745216_02873</name>
</gene>
<dbReference type="HAMAP" id="MF_01464_B">
    <property type="entry name" value="SecF_B"/>
    <property type="match status" value="1"/>
</dbReference>